<comment type="caution">
    <text evidence="2">The sequence shown here is derived from an EMBL/GenBank/DDBJ whole genome shotgun (WGS) entry which is preliminary data.</text>
</comment>
<evidence type="ECO:0000256" key="1">
    <source>
        <dbReference type="SAM" id="Phobius"/>
    </source>
</evidence>
<proteinExistence type="predicted"/>
<dbReference type="EMBL" id="VSSQ01026345">
    <property type="protein sequence ID" value="MPM75010.1"/>
    <property type="molecule type" value="Genomic_DNA"/>
</dbReference>
<sequence>MESIIDILLDDKLNFITEEFKLYTTNNIIDAGFNTIERNIIPMLRSLDLQSITLEEVDKMHPKEIHELFKSFAGDFFIKLYIYGGFGLIFGINVYFSIVLFIIDIIYTKRIDSRVEESKYKLFKE</sequence>
<gene>
    <name evidence="2" type="ORF">SDC9_122001</name>
</gene>
<protein>
    <submittedName>
        <fullName evidence="2">Uncharacterized protein</fullName>
    </submittedName>
</protein>
<keyword evidence="1" id="KW-0472">Membrane</keyword>
<name>A0A645CDL3_9ZZZZ</name>
<reference evidence="2" key="1">
    <citation type="submission" date="2019-08" db="EMBL/GenBank/DDBJ databases">
        <authorList>
            <person name="Kucharzyk K."/>
            <person name="Murdoch R.W."/>
            <person name="Higgins S."/>
            <person name="Loffler F."/>
        </authorList>
    </citation>
    <scope>NUCLEOTIDE SEQUENCE</scope>
</reference>
<evidence type="ECO:0000313" key="2">
    <source>
        <dbReference type="EMBL" id="MPM75010.1"/>
    </source>
</evidence>
<accession>A0A645CDL3</accession>
<keyword evidence="1" id="KW-0812">Transmembrane</keyword>
<keyword evidence="1" id="KW-1133">Transmembrane helix</keyword>
<organism evidence="2">
    <name type="scientific">bioreactor metagenome</name>
    <dbReference type="NCBI Taxonomy" id="1076179"/>
    <lineage>
        <taxon>unclassified sequences</taxon>
        <taxon>metagenomes</taxon>
        <taxon>ecological metagenomes</taxon>
    </lineage>
</organism>
<feature type="transmembrane region" description="Helical" evidence="1">
    <location>
        <begin position="80"/>
        <end position="107"/>
    </location>
</feature>
<dbReference type="AlphaFoldDB" id="A0A645CDL3"/>